<sequence length="1232" mass="139945">MAGALVGGAFLSAFLQVAFDRLSSGEVVRYLVERKLNGLRKNLKVALNSADAVLIDAEEKQITNPAVKKWLDDLKDAVYVADDLLDEIATEELRCKSEAEFQTGTNTVRDLFSSCSNTFDKRIESELEKILDRLEYIMKQKDVLGLKAFAGEVPRRQFPTSCTEEYVVCGRDIDREAILKKLQSNDASGDEICVVPIVGMGGIGKTTLARLVYNDSRIKENFDVKAWVCVSEKIDNFRIAKTIIEELNFSNCDIQSLNLLQIRIRESLMGRKFLLVLDDVWNEDYIAWDELLQVFRCGAAKIKIIVTTRSEKVASIVSPFPPHHLKQLSDDECWLLLEKHAFENGKSGEHLDLEIVGRKIARKCKGLPLAIKTLGGLLRSKQDPNEWTRILESAIWDLPEGESGILPALRLSYHYLPSHLKRCFTYCSIFPKDYEFSKEELVLLWMAEDLLQKSNGNGRMEKIGEQYFDDLISRSFFQRSSNNISFFTMHDLINDLAKSILGEFCFRLDIDDPCEITIKTRHFSFVSTECDNSKKLGMSYEAKGLRTFLGLKSSFERSLASKKITTMMIDNLFCTFKCLRVLSLSTYKNIRVLPNSVGNLKHVRYLNLESTDIECLPDSICTLYNLQTLLLRGCYSLKELPTNMGRLVNLRYLDISGTDLKEMPLDMGKLRSLQNLSTFFVGKLKGSSIRELGKLQHLSRTLSISNLENVHYTKDAMEVNLKDKKYLLELELRWTLGHAIDNSEKERNVLEQLCHHTNLKSLTIRSYYGTRFPDWLGDSSFANMVSLKLYDCKHCFSLPPLGKLPALKELSIKSFNAVSDVEREFYGNDSFATKPFKSLETLTFIEMLQWKKWITFEGEYEGGVFSSLRELHIIRCKKLIGNLPSKLPCLIVLEVRECQQLVASLPESPNLQELHLKDCDKVLLRKLPPRLQSLTIGGCDRSLPIHGPPATLKSLEICGILSLPRGHYYPSLESLKVQKGPDSLWSLPLELLPKLKLVRMWECENLESLSASEGPHQNLISLTSLEIGFCPNFVSFPSRGLCAPNLRKIKVSDCKKLKSLPEGMHTLLPSLTALSLYRCPELESIADGSFPSNLQILEICYCDELFPSYMKWGLQGLHSLKEFDIAYQGTKVDSFPDEVLLPPSLIKFSITTFLHLKTLNGKGFQHLTSLEELSIKWCDKLQCLPEEGLPASLSFLYIDHCPMLSQRCQRDDEDWSKIAHIPHVEISNSNTP</sequence>
<dbReference type="InterPro" id="IPR056789">
    <property type="entry name" value="LRR_R13L1-DRL21"/>
</dbReference>
<dbReference type="Gene3D" id="1.20.5.4130">
    <property type="match status" value="1"/>
</dbReference>
<dbReference type="Pfam" id="PF23559">
    <property type="entry name" value="WHD_DRP"/>
    <property type="match status" value="1"/>
</dbReference>
<protein>
    <recommendedName>
        <fullName evidence="13">Disease resistance RPP13-like protein 1</fullName>
    </recommendedName>
</protein>
<feature type="signal peptide" evidence="6">
    <location>
        <begin position="1"/>
        <end position="25"/>
    </location>
</feature>
<evidence type="ECO:0000256" key="6">
    <source>
        <dbReference type="SAM" id="SignalP"/>
    </source>
</evidence>
<dbReference type="Pfam" id="PF00931">
    <property type="entry name" value="NB-ARC"/>
    <property type="match status" value="1"/>
</dbReference>
<dbReference type="FunFam" id="1.10.10.10:FF:000322">
    <property type="entry name" value="Probable disease resistance protein At1g63360"/>
    <property type="match status" value="1"/>
</dbReference>
<reference evidence="11 12" key="1">
    <citation type="journal article" date="2023" name="G3 (Bethesda)">
        <title>A haplotype-resolved chromosome-scale genome for Quercus rubra L. provides insights into the genetics of adaptive traits for red oak species.</title>
        <authorList>
            <person name="Kapoor B."/>
            <person name="Jenkins J."/>
            <person name="Schmutz J."/>
            <person name="Zhebentyayeva T."/>
            <person name="Kuelheim C."/>
            <person name="Coggeshall M."/>
            <person name="Heim C."/>
            <person name="Lasky J.R."/>
            <person name="Leites L."/>
            <person name="Islam-Faridi N."/>
            <person name="Romero-Severson J."/>
            <person name="DeLeo V.L."/>
            <person name="Lucas S.M."/>
            <person name="Lazic D."/>
            <person name="Gailing O."/>
            <person name="Carlson J."/>
            <person name="Staton M."/>
        </authorList>
    </citation>
    <scope>NUCLEOTIDE SEQUENCE [LARGE SCALE GENOMIC DNA]</scope>
    <source>
        <strain evidence="11">Pseudo-F2</strain>
    </source>
</reference>
<evidence type="ECO:0000259" key="8">
    <source>
        <dbReference type="Pfam" id="PF18052"/>
    </source>
</evidence>
<dbReference type="Gene3D" id="1.10.10.10">
    <property type="entry name" value="Winged helix-like DNA-binding domain superfamily/Winged helix DNA-binding domain"/>
    <property type="match status" value="1"/>
</dbReference>
<dbReference type="SUPFAM" id="SSF52540">
    <property type="entry name" value="P-loop containing nucleoside triphosphate hydrolases"/>
    <property type="match status" value="1"/>
</dbReference>
<dbReference type="PRINTS" id="PR00364">
    <property type="entry name" value="DISEASERSIST"/>
</dbReference>
<dbReference type="InterPro" id="IPR041118">
    <property type="entry name" value="Rx_N"/>
</dbReference>
<evidence type="ECO:0000256" key="1">
    <source>
        <dbReference type="ARBA" id="ARBA00022614"/>
    </source>
</evidence>
<keyword evidence="3" id="KW-0547">Nucleotide-binding</keyword>
<dbReference type="Gene3D" id="1.10.8.430">
    <property type="entry name" value="Helical domain of apoptotic protease-activating factors"/>
    <property type="match status" value="1"/>
</dbReference>
<feature type="domain" description="Disease resistance N-terminal" evidence="8">
    <location>
        <begin position="10"/>
        <end position="102"/>
    </location>
</feature>
<feature type="domain" description="R13L1/DRL21-like LRR repeat region" evidence="10">
    <location>
        <begin position="689"/>
        <end position="814"/>
    </location>
</feature>
<gene>
    <name evidence="11" type="ORF">RGQ29_018263</name>
</gene>
<keyword evidence="6" id="KW-0732">Signal</keyword>
<proteinExistence type="predicted"/>
<name>A0AAN7J1X1_QUERU</name>
<dbReference type="InterPro" id="IPR058922">
    <property type="entry name" value="WHD_DRP"/>
</dbReference>
<dbReference type="PANTHER" id="PTHR36766:SF51">
    <property type="entry name" value="DISEASE RESISTANCE RPP13-LIKE PROTEIN 1"/>
    <property type="match status" value="1"/>
</dbReference>
<organism evidence="11 12">
    <name type="scientific">Quercus rubra</name>
    <name type="common">Northern red oak</name>
    <name type="synonym">Quercus borealis</name>
    <dbReference type="NCBI Taxonomy" id="3512"/>
    <lineage>
        <taxon>Eukaryota</taxon>
        <taxon>Viridiplantae</taxon>
        <taxon>Streptophyta</taxon>
        <taxon>Embryophyta</taxon>
        <taxon>Tracheophyta</taxon>
        <taxon>Spermatophyta</taxon>
        <taxon>Magnoliopsida</taxon>
        <taxon>eudicotyledons</taxon>
        <taxon>Gunneridae</taxon>
        <taxon>Pentapetalae</taxon>
        <taxon>rosids</taxon>
        <taxon>fabids</taxon>
        <taxon>Fagales</taxon>
        <taxon>Fagaceae</taxon>
        <taxon>Quercus</taxon>
    </lineage>
</organism>
<comment type="caution">
    <text evidence="11">The sequence shown here is derived from an EMBL/GenBank/DDBJ whole genome shotgun (WGS) entry which is preliminary data.</text>
</comment>
<evidence type="ECO:0000313" key="11">
    <source>
        <dbReference type="EMBL" id="KAK4594506.1"/>
    </source>
</evidence>
<evidence type="ECO:0008006" key="13">
    <source>
        <dbReference type="Google" id="ProtNLM"/>
    </source>
</evidence>
<evidence type="ECO:0000256" key="5">
    <source>
        <dbReference type="ARBA" id="ARBA00022840"/>
    </source>
</evidence>
<dbReference type="SUPFAM" id="SSF52058">
    <property type="entry name" value="L domain-like"/>
    <property type="match status" value="2"/>
</dbReference>
<evidence type="ECO:0000256" key="3">
    <source>
        <dbReference type="ARBA" id="ARBA00022741"/>
    </source>
</evidence>
<dbReference type="GO" id="GO:0006952">
    <property type="term" value="P:defense response"/>
    <property type="evidence" value="ECO:0007669"/>
    <property type="project" value="UniProtKB-KW"/>
</dbReference>
<evidence type="ECO:0000256" key="2">
    <source>
        <dbReference type="ARBA" id="ARBA00022737"/>
    </source>
</evidence>
<dbReference type="EMBL" id="JAXUIC010000004">
    <property type="protein sequence ID" value="KAK4594506.1"/>
    <property type="molecule type" value="Genomic_DNA"/>
</dbReference>
<evidence type="ECO:0000259" key="7">
    <source>
        <dbReference type="Pfam" id="PF00931"/>
    </source>
</evidence>
<evidence type="ECO:0000256" key="4">
    <source>
        <dbReference type="ARBA" id="ARBA00022821"/>
    </source>
</evidence>
<dbReference type="InterPro" id="IPR032675">
    <property type="entry name" value="LRR_dom_sf"/>
</dbReference>
<dbReference type="AlphaFoldDB" id="A0AAN7J1X1"/>
<accession>A0AAN7J1X1</accession>
<dbReference type="Proteomes" id="UP001324115">
    <property type="component" value="Unassembled WGS sequence"/>
</dbReference>
<dbReference type="GO" id="GO:0005524">
    <property type="term" value="F:ATP binding"/>
    <property type="evidence" value="ECO:0007669"/>
    <property type="project" value="UniProtKB-KW"/>
</dbReference>
<dbReference type="InterPro" id="IPR027417">
    <property type="entry name" value="P-loop_NTPase"/>
</dbReference>
<dbReference type="Gene3D" id="3.40.50.300">
    <property type="entry name" value="P-loop containing nucleotide triphosphate hydrolases"/>
    <property type="match status" value="1"/>
</dbReference>
<dbReference type="GO" id="GO:0051707">
    <property type="term" value="P:response to other organism"/>
    <property type="evidence" value="ECO:0007669"/>
    <property type="project" value="UniProtKB-ARBA"/>
</dbReference>
<dbReference type="Pfam" id="PF25019">
    <property type="entry name" value="LRR_R13L1-DRL21"/>
    <property type="match status" value="1"/>
</dbReference>
<dbReference type="InterPro" id="IPR036388">
    <property type="entry name" value="WH-like_DNA-bd_sf"/>
</dbReference>
<keyword evidence="5" id="KW-0067">ATP-binding</keyword>
<keyword evidence="1" id="KW-0433">Leucine-rich repeat</keyword>
<feature type="domain" description="Disease resistance protein winged helix" evidence="9">
    <location>
        <begin position="429"/>
        <end position="497"/>
    </location>
</feature>
<dbReference type="PANTHER" id="PTHR36766">
    <property type="entry name" value="PLANT BROAD-SPECTRUM MILDEW RESISTANCE PROTEIN RPW8"/>
    <property type="match status" value="1"/>
</dbReference>
<keyword evidence="12" id="KW-1185">Reference proteome</keyword>
<dbReference type="InterPro" id="IPR002182">
    <property type="entry name" value="NB-ARC"/>
</dbReference>
<keyword evidence="2" id="KW-0677">Repeat</keyword>
<evidence type="ECO:0000259" key="10">
    <source>
        <dbReference type="Pfam" id="PF25019"/>
    </source>
</evidence>
<dbReference type="Gene3D" id="3.80.10.10">
    <property type="entry name" value="Ribonuclease Inhibitor"/>
    <property type="match status" value="3"/>
</dbReference>
<feature type="chain" id="PRO_5042902560" description="Disease resistance RPP13-like protein 1" evidence="6">
    <location>
        <begin position="26"/>
        <end position="1232"/>
    </location>
</feature>
<dbReference type="GO" id="GO:0043531">
    <property type="term" value="F:ADP binding"/>
    <property type="evidence" value="ECO:0007669"/>
    <property type="project" value="InterPro"/>
</dbReference>
<dbReference type="InterPro" id="IPR042197">
    <property type="entry name" value="Apaf_helical"/>
</dbReference>
<dbReference type="FunFam" id="3.40.50.300:FF:001091">
    <property type="entry name" value="Probable disease resistance protein At1g61300"/>
    <property type="match status" value="1"/>
</dbReference>
<keyword evidence="4" id="KW-0611">Plant defense</keyword>
<dbReference type="Pfam" id="PF18052">
    <property type="entry name" value="Rx_N"/>
    <property type="match status" value="1"/>
</dbReference>
<evidence type="ECO:0000259" key="9">
    <source>
        <dbReference type="Pfam" id="PF23559"/>
    </source>
</evidence>
<feature type="domain" description="NB-ARC" evidence="7">
    <location>
        <begin position="176"/>
        <end position="344"/>
    </location>
</feature>
<evidence type="ECO:0000313" key="12">
    <source>
        <dbReference type="Proteomes" id="UP001324115"/>
    </source>
</evidence>